<feature type="domain" description="RBP-J/Cbf11/Cbf12 DNA binding" evidence="7">
    <location>
        <begin position="22"/>
        <end position="158"/>
    </location>
</feature>
<dbReference type="InterPro" id="IPR037095">
    <property type="entry name" value="RBP-J/Cbf11_DNA-bd_sf"/>
</dbReference>
<comment type="caution">
    <text evidence="9">The sequence shown here is derived from an EMBL/GenBank/DDBJ whole genome shotgun (WGS) entry which is preliminary data.</text>
</comment>
<name>A0A8K0JMZ5_9TREE</name>
<sequence>MFAATIGPSGSRVPEQQMSFSTITIMHGHIAQKSYGKEKRFLCPPPVVRMTGNISDTVETAVFKLGVRLDMLERDLDARAHLREGISFPGLYASRTGKAKGLRLRLDVFQPGGTLPREQDVDSISERPWATFEASGIQIVSKPSKQTVGITKPSKNSKAIGIRIGDPFALWSRVSAQTVMTRYLYVDIDRGLLVGRNGDWSAWVMDVVRRGEAPPGHPRDTVQDPEILTYGSIVVLRDIQTQYRTEPLLLCKVINGAVYLHDYGPVSELHRIAFAKTVPGQGRWYLRTSSRIDLDQAEEKPGLSPALYSAPQIKLEAGESGFEQREFLDDYLTWTISGITEHSFTFFEGRHEIGDYSTVFKYPLTPMPDILEAPVYNDRDNTITMAVTNYFYDDDNILYRDKPLYLYLGAIGPLRVRTYQSIAPEDNWSLVDKEPHRFPAIASDGGPDGSPETRPYSAVPRNVEHTVLVISCPDPLDMWNATQIERERYERKAQIEMLSHSALAAEDGVDDHVHLPDLPPYNKSKQLGGSSLPLLFLRQSDNTGYHTSKNLIVNRTETAHGSTWGEWTGGVFVGFTLTQDSCRHPDPVNSKHDDSLTKYDDTLDDLNSYFTAGMRYQPLSKAAQRLCHLYTILCQHYRRSGIASRLD</sequence>
<dbReference type="SUPFAM" id="SSF110217">
    <property type="entry name" value="DNA-binding protein LAG-1 (CSL)"/>
    <property type="match status" value="1"/>
</dbReference>
<feature type="domain" description="Beta-trefoil DNA-binding" evidence="8">
    <location>
        <begin position="160"/>
        <end position="334"/>
    </location>
</feature>
<comment type="subcellular location">
    <subcellularLocation>
        <location evidence="1">Nucleus</location>
    </subcellularLocation>
</comment>
<protein>
    <submittedName>
        <fullName evidence="9">Uncharacterized protein</fullName>
    </submittedName>
</protein>
<dbReference type="Gene3D" id="2.60.40.1450">
    <property type="entry name" value="LAG1, DNA binding domain"/>
    <property type="match status" value="2"/>
</dbReference>
<proteinExistence type="inferred from homology"/>
<dbReference type="AlphaFoldDB" id="A0A8K0JMZ5"/>
<dbReference type="InterPro" id="IPR040159">
    <property type="entry name" value="CLS_fam"/>
</dbReference>
<dbReference type="Proteomes" id="UP000812966">
    <property type="component" value="Unassembled WGS sequence"/>
</dbReference>
<evidence type="ECO:0000256" key="2">
    <source>
        <dbReference type="ARBA" id="ARBA00009704"/>
    </source>
</evidence>
<keyword evidence="4" id="KW-0238">DNA-binding</keyword>
<dbReference type="GO" id="GO:0000978">
    <property type="term" value="F:RNA polymerase II cis-regulatory region sequence-specific DNA binding"/>
    <property type="evidence" value="ECO:0007669"/>
    <property type="project" value="InterPro"/>
</dbReference>
<keyword evidence="3" id="KW-0805">Transcription regulation</keyword>
<dbReference type="SMART" id="SM01267">
    <property type="entry name" value="LAG1_DNAbind"/>
    <property type="match status" value="1"/>
</dbReference>
<evidence type="ECO:0000256" key="4">
    <source>
        <dbReference type="ARBA" id="ARBA00023125"/>
    </source>
</evidence>
<evidence type="ECO:0000313" key="9">
    <source>
        <dbReference type="EMBL" id="KAG7530303.1"/>
    </source>
</evidence>
<dbReference type="InterPro" id="IPR008967">
    <property type="entry name" value="p53-like_TF_DNA-bd_sf"/>
</dbReference>
<evidence type="ECO:0000256" key="1">
    <source>
        <dbReference type="ARBA" id="ARBA00004123"/>
    </source>
</evidence>
<evidence type="ECO:0000259" key="7">
    <source>
        <dbReference type="SMART" id="SM01267"/>
    </source>
</evidence>
<dbReference type="Pfam" id="PF09271">
    <property type="entry name" value="LAG1-DNAbind"/>
    <property type="match status" value="1"/>
</dbReference>
<dbReference type="Gene3D" id="2.80.10.50">
    <property type="match status" value="1"/>
</dbReference>
<organism evidence="9 10">
    <name type="scientific">Filobasidium floriforme</name>
    <dbReference type="NCBI Taxonomy" id="5210"/>
    <lineage>
        <taxon>Eukaryota</taxon>
        <taxon>Fungi</taxon>
        <taxon>Dikarya</taxon>
        <taxon>Basidiomycota</taxon>
        <taxon>Agaricomycotina</taxon>
        <taxon>Tremellomycetes</taxon>
        <taxon>Filobasidiales</taxon>
        <taxon>Filobasidiaceae</taxon>
        <taxon>Filobasidium</taxon>
    </lineage>
</organism>
<gene>
    <name evidence="9" type="ORF">FFLO_05136</name>
</gene>
<dbReference type="PANTHER" id="PTHR10665">
    <property type="entry name" value="RECOMBINING BINDING PROTEIN SUPPRESSOR OF HAIRLESS"/>
    <property type="match status" value="1"/>
</dbReference>
<dbReference type="SUPFAM" id="SSF49417">
    <property type="entry name" value="p53-like transcription factors"/>
    <property type="match status" value="1"/>
</dbReference>
<dbReference type="InterPro" id="IPR015350">
    <property type="entry name" value="Beta-trefoil_DNA-bd_dom"/>
</dbReference>
<dbReference type="InterPro" id="IPR036358">
    <property type="entry name" value="BTD_sf"/>
</dbReference>
<dbReference type="GO" id="GO:0005634">
    <property type="term" value="C:nucleus"/>
    <property type="evidence" value="ECO:0007669"/>
    <property type="project" value="UniProtKB-SubCell"/>
</dbReference>
<evidence type="ECO:0000256" key="6">
    <source>
        <dbReference type="ARBA" id="ARBA00023242"/>
    </source>
</evidence>
<evidence type="ECO:0000313" key="10">
    <source>
        <dbReference type="Proteomes" id="UP000812966"/>
    </source>
</evidence>
<evidence type="ECO:0000259" key="8">
    <source>
        <dbReference type="SMART" id="SM01268"/>
    </source>
</evidence>
<evidence type="ECO:0000256" key="3">
    <source>
        <dbReference type="ARBA" id="ARBA00023015"/>
    </source>
</evidence>
<keyword evidence="10" id="KW-1185">Reference proteome</keyword>
<dbReference type="InterPro" id="IPR015351">
    <property type="entry name" value="RBP-J/Cbf11/Cbf12_DNA-bd"/>
</dbReference>
<dbReference type="EMBL" id="JABELV010000122">
    <property type="protein sequence ID" value="KAG7530303.1"/>
    <property type="molecule type" value="Genomic_DNA"/>
</dbReference>
<keyword evidence="5" id="KW-0804">Transcription</keyword>
<reference evidence="9" key="1">
    <citation type="submission" date="2020-04" db="EMBL/GenBank/DDBJ databases">
        <title>Analysis of mating type loci in Filobasidium floriforme.</title>
        <authorList>
            <person name="Nowrousian M."/>
        </authorList>
    </citation>
    <scope>NUCLEOTIDE SEQUENCE</scope>
    <source>
        <strain evidence="9">CBS 6242</strain>
    </source>
</reference>
<comment type="similarity">
    <text evidence="2">Belongs to the Su(H) family.</text>
</comment>
<keyword evidence="6" id="KW-0539">Nucleus</keyword>
<evidence type="ECO:0000256" key="5">
    <source>
        <dbReference type="ARBA" id="ARBA00023163"/>
    </source>
</evidence>
<dbReference type="SMART" id="SM01268">
    <property type="entry name" value="BTD"/>
    <property type="match status" value="1"/>
</dbReference>
<dbReference type="GO" id="GO:0001228">
    <property type="term" value="F:DNA-binding transcription activator activity, RNA polymerase II-specific"/>
    <property type="evidence" value="ECO:0007669"/>
    <property type="project" value="InterPro"/>
</dbReference>
<accession>A0A8K0JMZ5</accession>